<feature type="signal peptide" evidence="1">
    <location>
        <begin position="1"/>
        <end position="24"/>
    </location>
</feature>
<proteinExistence type="predicted"/>
<gene>
    <name evidence="3" type="ORF">SAMN05421580_101197</name>
</gene>
<keyword evidence="4" id="KW-1185">Reference proteome</keyword>
<evidence type="ECO:0000313" key="3">
    <source>
        <dbReference type="EMBL" id="SIS42692.1"/>
    </source>
</evidence>
<sequence length="640" mass="68322">MLYRTRVLGGLALASTVLPLPALAEVSSLDILSRAPAYDGRVFGDVGAYERIDAIAHFTLDPKSERGAKIVDLDKAPVNADGLVEFSSTVTILAPVDADKGAKTIFYEVANRGRNLSFGLLNSVQKIGKDFTIDDPGDGFLMQQGFTVVWSGWQAGLPDNLAHMSAPVISDFTAPSREEYIFDKDEAVSTGKLSYPAADLDPAKATLTVRAKAGDERTTPEGLTFRYVDENTIEITRPAGYDAGAIYEFIYPAKDSLPNGLGFVAVADLVSFLRGNGPEGIEVPVGPIEHTIDMGISQSGRFSRDFVYQGFNADANGKQVFDGVMAHIAGARKTFVNYSFAQPGRYSRQHEDHDMPGDQFPFTYVDMIDPVSGQTGSILTACSETNTCPKVIQSDTSTEFWQARGSLVSTAPDGTALTMPENVRLFLISGAPHFSVWGAASKESATCTYPTNPLSAEPTMRALTVAMKDWVLEGKEPPASVYPAGRDQLVAADAAEMPMINGTRPQPPVNGLEVRDYSVQPPKAGGTYEVLVPKVDADGMPIGGVHELPMAVPLGSYLGWNLRKEGFAGGELCGTTGSYLAFPETGSNADSRAPVSARYADAASYHAQLEEAADALIAQGLLLEADREMVISAAPAYPGN</sequence>
<dbReference type="InterPro" id="IPR045394">
    <property type="entry name" value="Abhydrolase_dom"/>
</dbReference>
<dbReference type="AlphaFoldDB" id="A0A1N7IZX7"/>
<accession>A0A1N7IZX7</accession>
<keyword evidence="1" id="KW-0732">Signal</keyword>
<dbReference type="Pfam" id="PF20091">
    <property type="entry name" value="Abhydrolase_10"/>
    <property type="match status" value="1"/>
</dbReference>
<dbReference type="Proteomes" id="UP000186221">
    <property type="component" value="Unassembled WGS sequence"/>
</dbReference>
<name>A0A1N7IZX7_9RHOB</name>
<feature type="domain" description="Alpha/beta hydrolase" evidence="2">
    <location>
        <begin position="206"/>
        <end position="630"/>
    </location>
</feature>
<dbReference type="OrthoDB" id="9779952at2"/>
<reference evidence="4" key="1">
    <citation type="submission" date="2017-01" db="EMBL/GenBank/DDBJ databases">
        <authorList>
            <person name="Varghese N."/>
            <person name="Submissions S."/>
        </authorList>
    </citation>
    <scope>NUCLEOTIDE SEQUENCE [LARGE SCALE GENOMIC DNA]</scope>
    <source>
        <strain evidence="4">DSM 19945</strain>
    </source>
</reference>
<evidence type="ECO:0000313" key="4">
    <source>
        <dbReference type="Proteomes" id="UP000186221"/>
    </source>
</evidence>
<organism evidence="3 4">
    <name type="scientific">Rhodobacter aestuarii</name>
    <dbReference type="NCBI Taxonomy" id="453582"/>
    <lineage>
        <taxon>Bacteria</taxon>
        <taxon>Pseudomonadati</taxon>
        <taxon>Pseudomonadota</taxon>
        <taxon>Alphaproteobacteria</taxon>
        <taxon>Rhodobacterales</taxon>
        <taxon>Rhodobacter group</taxon>
        <taxon>Rhodobacter</taxon>
    </lineage>
</organism>
<protein>
    <recommendedName>
        <fullName evidence="2">Alpha/beta hydrolase domain-containing protein</fullName>
    </recommendedName>
</protein>
<feature type="chain" id="PRO_5012478659" description="Alpha/beta hydrolase domain-containing protein" evidence="1">
    <location>
        <begin position="25"/>
        <end position="640"/>
    </location>
</feature>
<evidence type="ECO:0000256" key="1">
    <source>
        <dbReference type="SAM" id="SignalP"/>
    </source>
</evidence>
<evidence type="ECO:0000259" key="2">
    <source>
        <dbReference type="Pfam" id="PF20091"/>
    </source>
</evidence>
<dbReference type="EMBL" id="FTOG01000001">
    <property type="protein sequence ID" value="SIS42692.1"/>
    <property type="molecule type" value="Genomic_DNA"/>
</dbReference>
<dbReference type="RefSeq" id="WP_076483172.1">
    <property type="nucleotide sequence ID" value="NZ_FTOG01000001.1"/>
</dbReference>